<dbReference type="PANTHER" id="PTHR20908">
    <property type="entry name" value="LD15586P"/>
    <property type="match status" value="1"/>
</dbReference>
<evidence type="ECO:0000313" key="2">
    <source>
        <dbReference type="Proteomes" id="UP000007110"/>
    </source>
</evidence>
<reference evidence="1" key="2">
    <citation type="submission" date="2021-01" db="UniProtKB">
        <authorList>
            <consortium name="EnsemblMetazoa"/>
        </authorList>
    </citation>
    <scope>IDENTIFICATION</scope>
</reference>
<dbReference type="InParanoid" id="A0A7M7P2V2"/>
<keyword evidence="2" id="KW-1185">Reference proteome</keyword>
<dbReference type="Pfam" id="PF05705">
    <property type="entry name" value="DUF829"/>
    <property type="match status" value="1"/>
</dbReference>
<organism evidence="1 2">
    <name type="scientific">Strongylocentrotus purpuratus</name>
    <name type="common">Purple sea urchin</name>
    <dbReference type="NCBI Taxonomy" id="7668"/>
    <lineage>
        <taxon>Eukaryota</taxon>
        <taxon>Metazoa</taxon>
        <taxon>Echinodermata</taxon>
        <taxon>Eleutherozoa</taxon>
        <taxon>Echinozoa</taxon>
        <taxon>Echinoidea</taxon>
        <taxon>Euechinoidea</taxon>
        <taxon>Echinacea</taxon>
        <taxon>Camarodonta</taxon>
        <taxon>Echinidea</taxon>
        <taxon>Strongylocentrotidae</taxon>
        <taxon>Strongylocentrotus</taxon>
    </lineage>
</organism>
<dbReference type="GeneID" id="115925549"/>
<evidence type="ECO:0008006" key="3">
    <source>
        <dbReference type="Google" id="ProtNLM"/>
    </source>
</evidence>
<dbReference type="PANTHER" id="PTHR20908:SF1">
    <property type="entry name" value="LD15586P"/>
    <property type="match status" value="1"/>
</dbReference>
<dbReference type="Gene3D" id="3.40.50.1820">
    <property type="entry name" value="alpha/beta hydrolase"/>
    <property type="match status" value="1"/>
</dbReference>
<proteinExistence type="predicted"/>
<sequence length="318" mass="36028">MFRSFRTGLQRLGSLELESYYGSNSSIRGLAARAPAVPGLAINDNMMLQKSPVPVVGASAETSRPLVLLLSWLVAKERHVNNFSRIYLDRGCDVLVVKMKPMQILLPQSGSQVVAQRVVDFLQLEDNRERPIFVHSFSVGGYLYAEILQKMIAAEKTKGELTGRVIGQIYDSVVDLDKVAFGIANALFSQKMLQKSVERSIDAYLAMMYRPATQHYTRASRLFYHNPVKAPSLFFYSYADPVGSATAIENCVKNLRTKMGHDKIYTKSFQKSRHVSHMHKHKEEYFCSLYSFFREVPYFADKVDLDVSEQIETKAIKS</sequence>
<reference evidence="2" key="1">
    <citation type="submission" date="2015-02" db="EMBL/GenBank/DDBJ databases">
        <title>Genome sequencing for Strongylocentrotus purpuratus.</title>
        <authorList>
            <person name="Murali S."/>
            <person name="Liu Y."/>
            <person name="Vee V."/>
            <person name="English A."/>
            <person name="Wang M."/>
            <person name="Skinner E."/>
            <person name="Han Y."/>
            <person name="Muzny D.M."/>
            <person name="Worley K.C."/>
            <person name="Gibbs R.A."/>
        </authorList>
    </citation>
    <scope>NUCLEOTIDE SEQUENCE</scope>
</reference>
<dbReference type="InterPro" id="IPR029058">
    <property type="entry name" value="AB_hydrolase_fold"/>
</dbReference>
<dbReference type="EnsemblMetazoa" id="XM_030989646">
    <property type="protein sequence ID" value="XP_030845506"/>
    <property type="gene ID" value="LOC115925549"/>
</dbReference>
<accession>A0A7M7P2V2</accession>
<protein>
    <recommendedName>
        <fullName evidence="3">Transmembrane protein 53</fullName>
    </recommendedName>
</protein>
<evidence type="ECO:0000313" key="1">
    <source>
        <dbReference type="EnsemblMetazoa" id="XP_030845506"/>
    </source>
</evidence>
<dbReference type="RefSeq" id="XP_030845506.1">
    <property type="nucleotide sequence ID" value="XM_030989646.1"/>
</dbReference>
<dbReference type="Proteomes" id="UP000007110">
    <property type="component" value="Unassembled WGS sequence"/>
</dbReference>
<dbReference type="InterPro" id="IPR008547">
    <property type="entry name" value="DUF829_TMEM53"/>
</dbReference>
<dbReference type="SUPFAM" id="SSF53474">
    <property type="entry name" value="alpha/beta-Hydrolases"/>
    <property type="match status" value="1"/>
</dbReference>
<name>A0A7M7P2V2_STRPU</name>
<dbReference type="KEGG" id="spu:115925549"/>
<dbReference type="AlphaFoldDB" id="A0A7M7P2V2"/>
<dbReference type="OrthoDB" id="77878at2759"/>
<dbReference type="OMA" id="DRYSHIL"/>